<proteinExistence type="predicted"/>
<name>A0A4D6EH71_9VIRU</name>
<accession>A0A4D6EH71</accession>
<sequence>MKSAHSQYGTRDCRIKPASTGAAADETGIQLLREPRLPRGSERAFIKLHSVATINADDLCKAGRLTLEGGGLKHVDEVQL</sequence>
<evidence type="ECO:0000313" key="2">
    <source>
        <dbReference type="EMBL" id="QBZ81136.1"/>
    </source>
</evidence>
<dbReference type="Proteomes" id="UP001237152">
    <property type="component" value="Segment"/>
</dbReference>
<reference evidence="2" key="1">
    <citation type="journal article" date="2019" name="Front. Microbiol.">
        <title>Pandoravirus Celtis Illustrates the Microevolution Processes at Work in the Giant Pandoraviridae Genomes.</title>
        <authorList>
            <person name="Legendre M."/>
            <person name="Alempic J.M."/>
            <person name="Philippe N."/>
            <person name="Lartigue A."/>
            <person name="Jeudy S."/>
            <person name="Poirot O."/>
            <person name="Ta N.T."/>
            <person name="Nin S."/>
            <person name="Coute Y."/>
            <person name="Abergel C."/>
            <person name="Claverie J.M."/>
        </authorList>
    </citation>
    <scope>NUCLEOTIDE SEQUENCE</scope>
</reference>
<dbReference type="EMBL" id="MK174290">
    <property type="protein sequence ID" value="QBZ81136.1"/>
    <property type="molecule type" value="Genomic_DNA"/>
</dbReference>
<feature type="region of interest" description="Disordered" evidence="1">
    <location>
        <begin position="1"/>
        <end position="22"/>
    </location>
</feature>
<protein>
    <submittedName>
        <fullName evidence="2">Uncharacterized protein</fullName>
    </submittedName>
</protein>
<evidence type="ECO:0000256" key="1">
    <source>
        <dbReference type="SAM" id="MobiDB-lite"/>
    </source>
</evidence>
<organism evidence="2 3">
    <name type="scientific">Pandoravirus celtis</name>
    <dbReference type="NCBI Taxonomy" id="2568002"/>
    <lineage>
        <taxon>Viruses</taxon>
        <taxon>Pandoravirus</taxon>
    </lineage>
</organism>
<gene>
    <name evidence="2" type="ORF">pclt_cds_542</name>
</gene>
<evidence type="ECO:0000313" key="3">
    <source>
        <dbReference type="Proteomes" id="UP001237152"/>
    </source>
</evidence>